<dbReference type="PANTHER" id="PTHR10055:SF1">
    <property type="entry name" value="TRYPTOPHAN--TRNA LIGASE, CYTOPLASMIC"/>
    <property type="match status" value="1"/>
</dbReference>
<dbReference type="InterPro" id="IPR002305">
    <property type="entry name" value="aa-tRNA-synth_Ic"/>
</dbReference>
<keyword evidence="5 7" id="KW-0030">Aminoacyl-tRNA synthetase</keyword>
<keyword evidence="2 7" id="KW-0547">Nucleotide-binding</keyword>
<gene>
    <name evidence="8" type="ORF">D9Q81_07950</name>
</gene>
<evidence type="ECO:0000256" key="2">
    <source>
        <dbReference type="ARBA" id="ARBA00022741"/>
    </source>
</evidence>
<dbReference type="SUPFAM" id="SSF52374">
    <property type="entry name" value="Nucleotidylyl transferase"/>
    <property type="match status" value="1"/>
</dbReference>
<organism evidence="8 9">
    <name type="scientific">Candidatus Korarchaeum cryptofilum</name>
    <dbReference type="NCBI Taxonomy" id="498846"/>
    <lineage>
        <taxon>Archaea</taxon>
        <taxon>Thermoproteota</taxon>
        <taxon>Candidatus Korarchaeia</taxon>
        <taxon>Candidatus Korarchaeales</taxon>
        <taxon>Candidatus Korarchaeaceae</taxon>
        <taxon>Candidatus Korarchaeum</taxon>
    </lineage>
</organism>
<dbReference type="Pfam" id="PF00579">
    <property type="entry name" value="tRNA-synt_1b"/>
    <property type="match status" value="1"/>
</dbReference>
<comment type="similarity">
    <text evidence="7">Belongs to the class-I aminoacyl-tRNA synthetase family.</text>
</comment>
<evidence type="ECO:0000313" key="8">
    <source>
        <dbReference type="EMBL" id="RSN67718.1"/>
    </source>
</evidence>
<evidence type="ECO:0000256" key="3">
    <source>
        <dbReference type="ARBA" id="ARBA00022840"/>
    </source>
</evidence>
<dbReference type="GO" id="GO:0005737">
    <property type="term" value="C:cytoplasm"/>
    <property type="evidence" value="ECO:0007669"/>
    <property type="project" value="TreeGrafter"/>
</dbReference>
<dbReference type="Proteomes" id="UP000278149">
    <property type="component" value="Unassembled WGS sequence"/>
</dbReference>
<dbReference type="GO" id="GO:0006436">
    <property type="term" value="P:tryptophanyl-tRNA aminoacylation"/>
    <property type="evidence" value="ECO:0007669"/>
    <property type="project" value="TreeGrafter"/>
</dbReference>
<dbReference type="Gene3D" id="3.40.50.620">
    <property type="entry name" value="HUPs"/>
    <property type="match status" value="1"/>
</dbReference>
<dbReference type="InterPro" id="IPR014729">
    <property type="entry name" value="Rossmann-like_a/b/a_fold"/>
</dbReference>
<accession>A0A3R9QR84</accession>
<dbReference type="EMBL" id="RCOR01000042">
    <property type="protein sequence ID" value="RSN67718.1"/>
    <property type="molecule type" value="Genomic_DNA"/>
</dbReference>
<evidence type="ECO:0000256" key="4">
    <source>
        <dbReference type="ARBA" id="ARBA00022917"/>
    </source>
</evidence>
<evidence type="ECO:0000256" key="7">
    <source>
        <dbReference type="RuleBase" id="RU363036"/>
    </source>
</evidence>
<keyword evidence="4 7" id="KW-0648">Protein biosynthesis</keyword>
<evidence type="ECO:0000256" key="1">
    <source>
        <dbReference type="ARBA" id="ARBA00022598"/>
    </source>
</evidence>
<dbReference type="GO" id="GO:0004830">
    <property type="term" value="F:tryptophan-tRNA ligase activity"/>
    <property type="evidence" value="ECO:0007669"/>
    <property type="project" value="TreeGrafter"/>
</dbReference>
<reference evidence="8 9" key="1">
    <citation type="submission" date="2018-10" db="EMBL/GenBank/DDBJ databases">
        <title>Co-occurring genomic capacity for anaerobic methane metabolism and dissimilatory sulfite reduction discovered in the Korarchaeota.</title>
        <authorList>
            <person name="Mckay L.J."/>
            <person name="Dlakic M."/>
            <person name="Fields M.W."/>
            <person name="Delmont T.O."/>
            <person name="Eren A.M."/>
            <person name="Jay Z.J."/>
            <person name="Klingelsmith K.B."/>
            <person name="Rusch D.B."/>
            <person name="Inskeep W.P."/>
        </authorList>
    </citation>
    <scope>NUCLEOTIDE SEQUENCE [LARGE SCALE GENOMIC DNA]</scope>
    <source>
        <strain evidence="8 9">WS</strain>
    </source>
</reference>
<name>A0A3R9QR84_9CREN</name>
<evidence type="ECO:0000256" key="6">
    <source>
        <dbReference type="ARBA" id="ARBA00030268"/>
    </source>
</evidence>
<dbReference type="PANTHER" id="PTHR10055">
    <property type="entry name" value="TRYPTOPHANYL-TRNA SYNTHETASE"/>
    <property type="match status" value="1"/>
</dbReference>
<sequence>MIEMLPNFRVTPWEVRGDRIDYERLLCDFGIERIDSNLKVLIRKILGDNHLIDRDVFFAHKNLGSFLLGIREGDPSYIFTGRGASGPIHIGNLVPLMLAKFIQEKLNSPLYFQISDDEKYSLRPDLSFREVRRWARENIVDVLAFFDGDVKIIWDSESSWLYPASLIIAKKLRIAELKSFIKLDDTSNPAILYYALLQSLPALMFQLFGGKYRCIVPMAVDQHPLMMPSLIAARRLGLEEPALIHSVFLPGIRGEPKMGTSNPSSAIFLTDAADSVSEKIDRSSCSELPPSLHYLRAFDTQGYEDALASYIENKAYGCEEAKRRAKEILINLIEDHRRKRREFIDKVDEFILREPPFGLDLEMF</sequence>
<dbReference type="GO" id="GO:0005524">
    <property type="term" value="F:ATP binding"/>
    <property type="evidence" value="ECO:0007669"/>
    <property type="project" value="UniProtKB-KW"/>
</dbReference>
<keyword evidence="1 7" id="KW-0436">Ligase</keyword>
<comment type="caution">
    <text evidence="8">The sequence shown here is derived from an EMBL/GenBank/DDBJ whole genome shotgun (WGS) entry which is preliminary data.</text>
</comment>
<dbReference type="Gene3D" id="1.10.240.10">
    <property type="entry name" value="Tyrosyl-Transfer RNA Synthetase"/>
    <property type="match status" value="1"/>
</dbReference>
<dbReference type="AlphaFoldDB" id="A0A3R9QR84"/>
<proteinExistence type="inferred from homology"/>
<evidence type="ECO:0000256" key="5">
    <source>
        <dbReference type="ARBA" id="ARBA00023146"/>
    </source>
</evidence>
<evidence type="ECO:0000313" key="9">
    <source>
        <dbReference type="Proteomes" id="UP000278149"/>
    </source>
</evidence>
<protein>
    <recommendedName>
        <fullName evidence="6">Tryptophanyl-tRNA synthetase</fullName>
    </recommendedName>
</protein>
<keyword evidence="3 7" id="KW-0067">ATP-binding</keyword>